<evidence type="ECO:0000313" key="1">
    <source>
        <dbReference type="EMBL" id="CAK5087557.1"/>
    </source>
</evidence>
<accession>A0ACB1A7U4</accession>
<comment type="caution">
    <text evidence="1">The sequence shown here is derived from an EMBL/GenBank/DDBJ whole genome shotgun (WGS) entry which is preliminary data.</text>
</comment>
<proteinExistence type="predicted"/>
<dbReference type="Proteomes" id="UP001497535">
    <property type="component" value="Unassembled WGS sequence"/>
</dbReference>
<dbReference type="EMBL" id="CAVMJV010000066">
    <property type="protein sequence ID" value="CAK5087557.1"/>
    <property type="molecule type" value="Genomic_DNA"/>
</dbReference>
<name>A0ACB1A7U4_MELEN</name>
<keyword evidence="2" id="KW-1185">Reference proteome</keyword>
<protein>
    <submittedName>
        <fullName evidence="1">Uncharacterized protein</fullName>
    </submittedName>
</protein>
<gene>
    <name evidence="1" type="ORF">MENTE1834_LOCUS35159</name>
</gene>
<organism evidence="1 2">
    <name type="scientific">Meloidogyne enterolobii</name>
    <name type="common">Root-knot nematode worm</name>
    <name type="synonym">Meloidogyne mayaguensis</name>
    <dbReference type="NCBI Taxonomy" id="390850"/>
    <lineage>
        <taxon>Eukaryota</taxon>
        <taxon>Metazoa</taxon>
        <taxon>Ecdysozoa</taxon>
        <taxon>Nematoda</taxon>
        <taxon>Chromadorea</taxon>
        <taxon>Rhabditida</taxon>
        <taxon>Tylenchina</taxon>
        <taxon>Tylenchomorpha</taxon>
        <taxon>Tylenchoidea</taxon>
        <taxon>Meloidogynidae</taxon>
        <taxon>Meloidogyninae</taxon>
        <taxon>Meloidogyne</taxon>
    </lineage>
</organism>
<evidence type="ECO:0000313" key="2">
    <source>
        <dbReference type="Proteomes" id="UP001497535"/>
    </source>
</evidence>
<sequence>MRRVTFAPGNLCAATFAPGDFCAATIIKNISINRPKYSLTSGAENFLRFK</sequence>
<reference evidence="1" key="1">
    <citation type="submission" date="2023-11" db="EMBL/GenBank/DDBJ databases">
        <authorList>
            <person name="Poullet M."/>
        </authorList>
    </citation>
    <scope>NUCLEOTIDE SEQUENCE</scope>
    <source>
        <strain evidence="1">E1834</strain>
    </source>
</reference>